<dbReference type="InterPro" id="IPR036390">
    <property type="entry name" value="WH_DNA-bd_sf"/>
</dbReference>
<reference evidence="6" key="1">
    <citation type="journal article" date="2019" name="Int. J. Syst. Evol. Microbiol.">
        <title>The Global Catalogue of Microorganisms (GCM) 10K type strain sequencing project: providing services to taxonomists for standard genome sequencing and annotation.</title>
        <authorList>
            <consortium name="The Broad Institute Genomics Platform"/>
            <consortium name="The Broad Institute Genome Sequencing Center for Infectious Disease"/>
            <person name="Wu L."/>
            <person name="Ma J."/>
        </authorList>
    </citation>
    <scope>NUCLEOTIDE SEQUENCE [LARGE SCALE GENOMIC DNA]</scope>
    <source>
        <strain evidence="6">NBRC 110107</strain>
    </source>
</reference>
<dbReference type="PANTHER" id="PTHR43537">
    <property type="entry name" value="TRANSCRIPTIONAL REGULATOR, GNTR FAMILY"/>
    <property type="match status" value="1"/>
</dbReference>
<dbReference type="InterPro" id="IPR008920">
    <property type="entry name" value="TF_FadR/GntR_C"/>
</dbReference>
<comment type="caution">
    <text evidence="5">The sequence shown here is derived from an EMBL/GenBank/DDBJ whole genome shotgun (WGS) entry which is preliminary data.</text>
</comment>
<keyword evidence="6" id="KW-1185">Reference proteome</keyword>
<name>A0ABQ6BK23_9CAUL</name>
<keyword evidence="2" id="KW-0238">DNA-binding</keyword>
<dbReference type="SMART" id="SM00895">
    <property type="entry name" value="FCD"/>
    <property type="match status" value="1"/>
</dbReference>
<dbReference type="PROSITE" id="PS50949">
    <property type="entry name" value="HTH_GNTR"/>
    <property type="match status" value="1"/>
</dbReference>
<dbReference type="Pfam" id="PF00392">
    <property type="entry name" value="GntR"/>
    <property type="match status" value="1"/>
</dbReference>
<evidence type="ECO:0000256" key="2">
    <source>
        <dbReference type="ARBA" id="ARBA00023125"/>
    </source>
</evidence>
<evidence type="ECO:0000259" key="4">
    <source>
        <dbReference type="PROSITE" id="PS50949"/>
    </source>
</evidence>
<dbReference type="SUPFAM" id="SSF48008">
    <property type="entry name" value="GntR ligand-binding domain-like"/>
    <property type="match status" value="1"/>
</dbReference>
<dbReference type="InterPro" id="IPR011711">
    <property type="entry name" value="GntR_C"/>
</dbReference>
<proteinExistence type="predicted"/>
<dbReference type="EMBL" id="BSOY01000059">
    <property type="protein sequence ID" value="GLS02271.1"/>
    <property type="molecule type" value="Genomic_DNA"/>
</dbReference>
<dbReference type="PANTHER" id="PTHR43537:SF44">
    <property type="entry name" value="GNTR FAMILY REGULATORY PROTEIN"/>
    <property type="match status" value="1"/>
</dbReference>
<evidence type="ECO:0000313" key="6">
    <source>
        <dbReference type="Proteomes" id="UP001156921"/>
    </source>
</evidence>
<accession>A0ABQ6BK23</accession>
<evidence type="ECO:0000256" key="1">
    <source>
        <dbReference type="ARBA" id="ARBA00023015"/>
    </source>
</evidence>
<dbReference type="CDD" id="cd07377">
    <property type="entry name" value="WHTH_GntR"/>
    <property type="match status" value="1"/>
</dbReference>
<dbReference type="Proteomes" id="UP001156921">
    <property type="component" value="Unassembled WGS sequence"/>
</dbReference>
<dbReference type="SUPFAM" id="SSF46785">
    <property type="entry name" value="Winged helix' DNA-binding domain"/>
    <property type="match status" value="1"/>
</dbReference>
<dbReference type="InterPro" id="IPR036388">
    <property type="entry name" value="WH-like_DNA-bd_sf"/>
</dbReference>
<dbReference type="InterPro" id="IPR000524">
    <property type="entry name" value="Tscrpt_reg_HTH_GntR"/>
</dbReference>
<keyword evidence="3" id="KW-0804">Transcription</keyword>
<keyword evidence="1" id="KW-0805">Transcription regulation</keyword>
<dbReference type="SMART" id="SM00345">
    <property type="entry name" value="HTH_GNTR"/>
    <property type="match status" value="1"/>
</dbReference>
<sequence length="221" mass="23939">MTLSDHRATITQRLAVQLSERIFAGAYAPGTPLRESELALRYEVSRHVIREVLRTLAADGLVDYASFRGARVPVLTEADARDIYRARRMVESGPEAMSALPDRKAIARIHREFSAAVKAADFARAFELDVAFHTEILAASGSPRASAWLAGLLQALRLAHLVAPSFNRQAFIASVAQHGAIVEAIEAGDAEGARQAMKRHLDAAEASLIEDMATPRPDSAS</sequence>
<protein>
    <submittedName>
        <fullName evidence="5">GntR family transcriptional regulator</fullName>
    </submittedName>
</protein>
<evidence type="ECO:0000256" key="3">
    <source>
        <dbReference type="ARBA" id="ARBA00023163"/>
    </source>
</evidence>
<organism evidence="5 6">
    <name type="scientific">Brevundimonas denitrificans</name>
    <dbReference type="NCBI Taxonomy" id="1443434"/>
    <lineage>
        <taxon>Bacteria</taxon>
        <taxon>Pseudomonadati</taxon>
        <taxon>Pseudomonadota</taxon>
        <taxon>Alphaproteobacteria</taxon>
        <taxon>Caulobacterales</taxon>
        <taxon>Caulobacteraceae</taxon>
        <taxon>Brevundimonas</taxon>
    </lineage>
</organism>
<evidence type="ECO:0000313" key="5">
    <source>
        <dbReference type="EMBL" id="GLS02271.1"/>
    </source>
</evidence>
<dbReference type="Pfam" id="PF07729">
    <property type="entry name" value="FCD"/>
    <property type="match status" value="1"/>
</dbReference>
<gene>
    <name evidence="5" type="ORF">GCM10007859_22940</name>
</gene>
<dbReference type="Gene3D" id="1.10.10.10">
    <property type="entry name" value="Winged helix-like DNA-binding domain superfamily/Winged helix DNA-binding domain"/>
    <property type="match status" value="1"/>
</dbReference>
<dbReference type="RefSeq" id="WP_284223150.1">
    <property type="nucleotide sequence ID" value="NZ_BSOY01000059.1"/>
</dbReference>
<dbReference type="Gene3D" id="1.20.120.530">
    <property type="entry name" value="GntR ligand-binding domain-like"/>
    <property type="match status" value="1"/>
</dbReference>
<feature type="domain" description="HTH gntR-type" evidence="4">
    <location>
        <begin position="8"/>
        <end position="75"/>
    </location>
</feature>